<evidence type="ECO:0000313" key="6">
    <source>
        <dbReference type="EMBL" id="XBG95970.1"/>
    </source>
</evidence>
<dbReference type="InterPro" id="IPR010998">
    <property type="entry name" value="Integrase_recombinase_N"/>
</dbReference>
<dbReference type="InterPro" id="IPR050808">
    <property type="entry name" value="Phage_Integrase"/>
</dbReference>
<dbReference type="PANTHER" id="PTHR30629:SF2">
    <property type="entry name" value="PROPHAGE INTEGRASE INTS-RELATED"/>
    <property type="match status" value="1"/>
</dbReference>
<dbReference type="PROSITE" id="PS51898">
    <property type="entry name" value="TYR_RECOMBINASE"/>
    <property type="match status" value="1"/>
</dbReference>
<accession>A0AAU7C3L7</accession>
<dbReference type="InterPro" id="IPR013762">
    <property type="entry name" value="Integrase-like_cat_sf"/>
</dbReference>
<protein>
    <submittedName>
        <fullName evidence="6">Site-specific integrase</fullName>
    </submittedName>
</protein>
<dbReference type="Gene3D" id="1.10.443.10">
    <property type="entry name" value="Intergrase catalytic core"/>
    <property type="match status" value="1"/>
</dbReference>
<evidence type="ECO:0000256" key="2">
    <source>
        <dbReference type="ARBA" id="ARBA00022908"/>
    </source>
</evidence>
<dbReference type="KEGG" id="lalo:ABC765_02265"/>
<dbReference type="PANTHER" id="PTHR30629">
    <property type="entry name" value="PROPHAGE INTEGRASE"/>
    <property type="match status" value="1"/>
</dbReference>
<evidence type="ECO:0000256" key="1">
    <source>
        <dbReference type="ARBA" id="ARBA00008857"/>
    </source>
</evidence>
<keyword evidence="3" id="KW-0238">DNA-binding</keyword>
<evidence type="ECO:0000259" key="5">
    <source>
        <dbReference type="PROSITE" id="PS51898"/>
    </source>
</evidence>
<dbReference type="AlphaFoldDB" id="A0AAU7C3L7"/>
<dbReference type="Gene3D" id="1.10.150.130">
    <property type="match status" value="1"/>
</dbReference>
<feature type="domain" description="Tyr recombinase" evidence="5">
    <location>
        <begin position="170"/>
        <end position="372"/>
    </location>
</feature>
<dbReference type="InterPro" id="IPR011010">
    <property type="entry name" value="DNA_brk_join_enz"/>
</dbReference>
<evidence type="ECO:0000256" key="3">
    <source>
        <dbReference type="ARBA" id="ARBA00023125"/>
    </source>
</evidence>
<proteinExistence type="inferred from homology"/>
<dbReference type="GO" id="GO:0015074">
    <property type="term" value="P:DNA integration"/>
    <property type="evidence" value="ECO:0007669"/>
    <property type="project" value="UniProtKB-KW"/>
</dbReference>
<dbReference type="InterPro" id="IPR004107">
    <property type="entry name" value="Integrase_SAM-like_N"/>
</dbReference>
<organism evidence="6">
    <name type="scientific">Limosilactobacillus allomucosae</name>
    <dbReference type="NCBI Taxonomy" id="3142938"/>
    <lineage>
        <taxon>Bacteria</taxon>
        <taxon>Bacillati</taxon>
        <taxon>Bacillota</taxon>
        <taxon>Bacilli</taxon>
        <taxon>Lactobacillales</taxon>
        <taxon>Lactobacillaceae</taxon>
        <taxon>Limosilactobacillus</taxon>
    </lineage>
</organism>
<dbReference type="GO" id="GO:0006310">
    <property type="term" value="P:DNA recombination"/>
    <property type="evidence" value="ECO:0007669"/>
    <property type="project" value="UniProtKB-KW"/>
</dbReference>
<dbReference type="Pfam" id="PF14659">
    <property type="entry name" value="Phage_int_SAM_3"/>
    <property type="match status" value="1"/>
</dbReference>
<dbReference type="Pfam" id="PF00589">
    <property type="entry name" value="Phage_integrase"/>
    <property type="match status" value="1"/>
</dbReference>
<dbReference type="InterPro" id="IPR002104">
    <property type="entry name" value="Integrase_catalytic"/>
</dbReference>
<sequence length="380" mass="44503">MKIKSYKTKHGTRYGFSLYIGQSNEKGYSHKTFKRGFKTYDDALAAYYETKKAFDNGQLKPRVKRYKLKEIYDLWFSQYKQTVKESTYATTDRIANKHILPLLGDYYIDAITVLRCQKAVNQWFRDAPKTFNRYVVYSNNIFDYAVRLELIDTNPMKKVIKPRKGYEPKDFDNFYSKDELIKFLNCCKANGDDQIYMFFRLLAFSGMRKGETLALQWSDINFMNGTIRINKTVSKGMNNRLLIQSPKTRGSVRTISIDAETMACLKEWRAKQQKRLFMLGYNSMKLNQLVFTNNHNKVLQPTKPTTWLDDIQEKYHLRHITVHGFRHTHCSLLFAAGIPVSDVKERLGHSNIETTLNVYTHVTANQKKMTADKFAKFMDA</sequence>
<keyword evidence="4" id="KW-0233">DNA recombination</keyword>
<dbReference type="EMBL" id="CP154878">
    <property type="protein sequence ID" value="XBG95970.1"/>
    <property type="molecule type" value="Genomic_DNA"/>
</dbReference>
<comment type="similarity">
    <text evidence="1">Belongs to the 'phage' integrase family.</text>
</comment>
<evidence type="ECO:0000256" key="4">
    <source>
        <dbReference type="ARBA" id="ARBA00023172"/>
    </source>
</evidence>
<reference evidence="6" key="1">
    <citation type="submission" date="2024-04" db="EMBL/GenBank/DDBJ databases">
        <title>Limosilactobacillus allomucosae sp. nov., a novel species isolated from wild boar faecal samples as a potential probiotics for domestic pigs.</title>
        <authorList>
            <person name="Chen B."/>
        </authorList>
    </citation>
    <scope>NUCLEOTIDE SEQUENCE</scope>
    <source>
        <strain evidence="6">WILCCON 0051</strain>
    </source>
</reference>
<keyword evidence="2" id="KW-0229">DNA integration</keyword>
<gene>
    <name evidence="6" type="ORF">ABC765_02265</name>
</gene>
<dbReference type="RefSeq" id="WP_347980622.1">
    <property type="nucleotide sequence ID" value="NZ_CP154878.1"/>
</dbReference>
<dbReference type="GO" id="GO:0003677">
    <property type="term" value="F:DNA binding"/>
    <property type="evidence" value="ECO:0007669"/>
    <property type="project" value="UniProtKB-KW"/>
</dbReference>
<dbReference type="CDD" id="cd01189">
    <property type="entry name" value="INT_ICEBs1_C_like"/>
    <property type="match status" value="1"/>
</dbReference>
<dbReference type="SUPFAM" id="SSF56349">
    <property type="entry name" value="DNA breaking-rejoining enzymes"/>
    <property type="match status" value="1"/>
</dbReference>
<name>A0AAU7C3L7_9LACO</name>